<dbReference type="KEGG" id="bfo:118409014"/>
<dbReference type="AlphaFoldDB" id="A0A9J7HXK1"/>
<dbReference type="Pfam" id="PF11957">
    <property type="entry name" value="efThoc1"/>
    <property type="match status" value="1"/>
</dbReference>
<accession>A0A9J7HXK1</accession>
<reference evidence="2" key="1">
    <citation type="journal article" date="2020" name="Nat. Ecol. Evol.">
        <title>Deeply conserved synteny resolves early events in vertebrate evolution.</title>
        <authorList>
            <person name="Simakov O."/>
            <person name="Marletaz F."/>
            <person name="Yue J.X."/>
            <person name="O'Connell B."/>
            <person name="Jenkins J."/>
            <person name="Brandt A."/>
            <person name="Calef R."/>
            <person name="Tung C.H."/>
            <person name="Huang T.K."/>
            <person name="Schmutz J."/>
            <person name="Satoh N."/>
            <person name="Yu J.K."/>
            <person name="Putnam N.H."/>
            <person name="Green R.E."/>
            <person name="Rokhsar D.S."/>
        </authorList>
    </citation>
    <scope>NUCLEOTIDE SEQUENCE [LARGE SCALE GENOMIC DNA]</scope>
    <source>
        <strain evidence="2">S238N-H82</strain>
    </source>
</reference>
<name>A0A9J7HXK1_BRAFL</name>
<protein>
    <submittedName>
        <fullName evidence="3">THO complex subunit 1-like</fullName>
    </submittedName>
</protein>
<feature type="compositionally biased region" description="Basic and acidic residues" evidence="1">
    <location>
        <begin position="58"/>
        <end position="70"/>
    </location>
</feature>
<dbReference type="PANTHER" id="PTHR13265:SF0">
    <property type="entry name" value="HPR1"/>
    <property type="match status" value="1"/>
</dbReference>
<reference evidence="3" key="2">
    <citation type="submission" date="2025-08" db="UniProtKB">
        <authorList>
            <consortium name="RefSeq"/>
        </authorList>
    </citation>
    <scope>IDENTIFICATION</scope>
    <source>
        <strain evidence="3">S238N-H82</strain>
        <tissue evidence="3">Testes</tissue>
    </source>
</reference>
<sequence length="161" mass="18986">VEQLLRETPPDGDHFAKMVQHTLEREENWITWKNKGCPTYDRERPKTETPLKKSRKRAMGEDIKEAEDSKRVNMGSAELTRLWNLCPDNMEACSSPEREFLPSLEEFFEEAIEQSDPEAMVEDEYKLVFISMLSLLFWCLFNCNLQNIQFSIWQIAKFCVL</sequence>
<dbReference type="Proteomes" id="UP000001554">
    <property type="component" value="Chromosome 2"/>
</dbReference>
<evidence type="ECO:0000313" key="2">
    <source>
        <dbReference type="Proteomes" id="UP000001554"/>
    </source>
</evidence>
<dbReference type="InterPro" id="IPR021861">
    <property type="entry name" value="THO_THOC1"/>
</dbReference>
<feature type="compositionally biased region" description="Basic and acidic residues" evidence="1">
    <location>
        <begin position="40"/>
        <end position="51"/>
    </location>
</feature>
<organism evidence="2 3">
    <name type="scientific">Branchiostoma floridae</name>
    <name type="common">Florida lancelet</name>
    <name type="synonym">Amphioxus</name>
    <dbReference type="NCBI Taxonomy" id="7739"/>
    <lineage>
        <taxon>Eukaryota</taxon>
        <taxon>Metazoa</taxon>
        <taxon>Chordata</taxon>
        <taxon>Cephalochordata</taxon>
        <taxon>Leptocardii</taxon>
        <taxon>Amphioxiformes</taxon>
        <taxon>Branchiostomatidae</taxon>
        <taxon>Branchiostoma</taxon>
    </lineage>
</organism>
<keyword evidence="2" id="KW-1185">Reference proteome</keyword>
<dbReference type="OrthoDB" id="10257415at2759"/>
<feature type="non-terminal residue" evidence="3">
    <location>
        <position position="1"/>
    </location>
</feature>
<evidence type="ECO:0000313" key="3">
    <source>
        <dbReference type="RefSeq" id="XP_035665777.1"/>
    </source>
</evidence>
<dbReference type="RefSeq" id="XP_035665777.1">
    <property type="nucleotide sequence ID" value="XM_035809884.1"/>
</dbReference>
<proteinExistence type="predicted"/>
<feature type="region of interest" description="Disordered" evidence="1">
    <location>
        <begin position="39"/>
        <end position="70"/>
    </location>
</feature>
<dbReference type="PANTHER" id="PTHR13265">
    <property type="entry name" value="THO COMPLEX SUBUNIT 1"/>
    <property type="match status" value="1"/>
</dbReference>
<evidence type="ECO:0000256" key="1">
    <source>
        <dbReference type="SAM" id="MobiDB-lite"/>
    </source>
</evidence>
<dbReference type="GeneID" id="118409014"/>
<gene>
    <name evidence="3" type="primary">LOC118409014</name>
</gene>